<dbReference type="GO" id="GO:0003824">
    <property type="term" value="F:catalytic activity"/>
    <property type="evidence" value="ECO:0007669"/>
    <property type="project" value="InterPro"/>
</dbReference>
<dbReference type="AlphaFoldDB" id="A0A382SVP5"/>
<evidence type="ECO:0000313" key="1">
    <source>
        <dbReference type="EMBL" id="SVD13966.1"/>
    </source>
</evidence>
<accession>A0A382SVP5</accession>
<organism evidence="1">
    <name type="scientific">marine metagenome</name>
    <dbReference type="NCBI Taxonomy" id="408172"/>
    <lineage>
        <taxon>unclassified sequences</taxon>
        <taxon>metagenomes</taxon>
        <taxon>ecological metagenomes</taxon>
    </lineage>
</organism>
<sequence length="41" mass="4667">MEVKPMWKSDIIMMNGELMPFADAHIHPLSLAVTYATTVFE</sequence>
<name>A0A382SVP5_9ZZZZ</name>
<gene>
    <name evidence="1" type="ORF">METZ01_LOCUS366820</name>
</gene>
<dbReference type="SUPFAM" id="SSF56752">
    <property type="entry name" value="D-aminoacid aminotransferase-like PLP-dependent enzymes"/>
    <property type="match status" value="1"/>
</dbReference>
<feature type="non-terminal residue" evidence="1">
    <location>
        <position position="41"/>
    </location>
</feature>
<protein>
    <submittedName>
        <fullName evidence="1">Uncharacterized protein</fullName>
    </submittedName>
</protein>
<dbReference type="InterPro" id="IPR043131">
    <property type="entry name" value="BCAT-like_N"/>
</dbReference>
<dbReference type="InterPro" id="IPR036038">
    <property type="entry name" value="Aminotransferase-like"/>
</dbReference>
<dbReference type="EMBL" id="UINC01131954">
    <property type="protein sequence ID" value="SVD13966.1"/>
    <property type="molecule type" value="Genomic_DNA"/>
</dbReference>
<dbReference type="Gene3D" id="3.30.470.10">
    <property type="match status" value="1"/>
</dbReference>
<proteinExistence type="predicted"/>
<reference evidence="1" key="1">
    <citation type="submission" date="2018-05" db="EMBL/GenBank/DDBJ databases">
        <authorList>
            <person name="Lanie J.A."/>
            <person name="Ng W.-L."/>
            <person name="Kazmierczak K.M."/>
            <person name="Andrzejewski T.M."/>
            <person name="Davidsen T.M."/>
            <person name="Wayne K.J."/>
            <person name="Tettelin H."/>
            <person name="Glass J.I."/>
            <person name="Rusch D."/>
            <person name="Podicherti R."/>
            <person name="Tsui H.-C.T."/>
            <person name="Winkler M.E."/>
        </authorList>
    </citation>
    <scope>NUCLEOTIDE SEQUENCE</scope>
</reference>